<keyword evidence="1" id="KW-0732">Signal</keyword>
<gene>
    <name evidence="2" type="ORF">SAMN05660461_6402</name>
</gene>
<dbReference type="EMBL" id="FUZZ01000008">
    <property type="protein sequence ID" value="SKD10484.1"/>
    <property type="molecule type" value="Genomic_DNA"/>
</dbReference>
<evidence type="ECO:0000313" key="3">
    <source>
        <dbReference type="Proteomes" id="UP000190166"/>
    </source>
</evidence>
<reference evidence="2 3" key="1">
    <citation type="submission" date="2017-02" db="EMBL/GenBank/DDBJ databases">
        <authorList>
            <person name="Peterson S.W."/>
        </authorList>
    </citation>
    <scope>NUCLEOTIDE SEQUENCE [LARGE SCALE GENOMIC DNA]</scope>
    <source>
        <strain evidence="2 3">DSM 18108</strain>
    </source>
</reference>
<dbReference type="AlphaFoldDB" id="A0A1T5PCK1"/>
<protein>
    <submittedName>
        <fullName evidence="2">Uncharacterized protein</fullName>
    </submittedName>
</protein>
<sequence length="163" mass="17641">MKRKSSIFFSGGLLLMAGLVFTGCGGKDDPAPENKKMTMKVTVTVAGADSQDQVDFSVEAGNHDASQYGSPVWKINGVTQGNEDHILFDIDNFVGGTKTYVFETIKTFNFGHLNVSVVNNTEVPTPVIISYKTEIDGNVETNVANVATASGQSYNKNYTYQPK</sequence>
<keyword evidence="3" id="KW-1185">Reference proteome</keyword>
<evidence type="ECO:0000256" key="1">
    <source>
        <dbReference type="SAM" id="SignalP"/>
    </source>
</evidence>
<dbReference type="PROSITE" id="PS51257">
    <property type="entry name" value="PROKAR_LIPOPROTEIN"/>
    <property type="match status" value="1"/>
</dbReference>
<feature type="signal peptide" evidence="1">
    <location>
        <begin position="1"/>
        <end position="22"/>
    </location>
</feature>
<accession>A0A1T5PCK1</accession>
<dbReference type="STRING" id="393003.SAMN05660461_6402"/>
<feature type="chain" id="PRO_5012911116" evidence="1">
    <location>
        <begin position="23"/>
        <end position="163"/>
    </location>
</feature>
<organism evidence="2 3">
    <name type="scientific">Chitinophaga ginsengisegetis</name>
    <dbReference type="NCBI Taxonomy" id="393003"/>
    <lineage>
        <taxon>Bacteria</taxon>
        <taxon>Pseudomonadati</taxon>
        <taxon>Bacteroidota</taxon>
        <taxon>Chitinophagia</taxon>
        <taxon>Chitinophagales</taxon>
        <taxon>Chitinophagaceae</taxon>
        <taxon>Chitinophaga</taxon>
    </lineage>
</organism>
<dbReference type="Proteomes" id="UP000190166">
    <property type="component" value="Unassembled WGS sequence"/>
</dbReference>
<evidence type="ECO:0000313" key="2">
    <source>
        <dbReference type="EMBL" id="SKD10484.1"/>
    </source>
</evidence>
<name>A0A1T5PCK1_9BACT</name>
<proteinExistence type="predicted"/>